<name>A0A0V1J6D3_TRIPS</name>
<evidence type="ECO:0000313" key="2">
    <source>
        <dbReference type="Proteomes" id="UP000054805"/>
    </source>
</evidence>
<keyword evidence="2" id="KW-1185">Reference proteome</keyword>
<gene>
    <name evidence="1" type="ORF">T4B_5602</name>
</gene>
<proteinExistence type="predicted"/>
<reference evidence="1 2" key="1">
    <citation type="submission" date="2015-01" db="EMBL/GenBank/DDBJ databases">
        <title>Evolution of Trichinella species and genotypes.</title>
        <authorList>
            <person name="Korhonen P.K."/>
            <person name="Edoardo P."/>
            <person name="Giuseppe L.R."/>
            <person name="Gasser R.B."/>
        </authorList>
    </citation>
    <scope>NUCLEOTIDE SEQUENCE [LARGE SCALE GENOMIC DNA]</scope>
    <source>
        <strain evidence="1">ISS588</strain>
    </source>
</reference>
<organism evidence="1 2">
    <name type="scientific">Trichinella pseudospiralis</name>
    <name type="common">Parasitic roundworm</name>
    <dbReference type="NCBI Taxonomy" id="6337"/>
    <lineage>
        <taxon>Eukaryota</taxon>
        <taxon>Metazoa</taxon>
        <taxon>Ecdysozoa</taxon>
        <taxon>Nematoda</taxon>
        <taxon>Enoplea</taxon>
        <taxon>Dorylaimia</taxon>
        <taxon>Trichinellida</taxon>
        <taxon>Trichinellidae</taxon>
        <taxon>Trichinella</taxon>
    </lineage>
</organism>
<protein>
    <submittedName>
        <fullName evidence="1">Uncharacterized protein</fullName>
    </submittedName>
</protein>
<dbReference type="EMBL" id="JYDS01000034">
    <property type="protein sequence ID" value="KRZ30516.1"/>
    <property type="molecule type" value="Genomic_DNA"/>
</dbReference>
<comment type="caution">
    <text evidence="1">The sequence shown here is derived from an EMBL/GenBank/DDBJ whole genome shotgun (WGS) entry which is preliminary data.</text>
</comment>
<dbReference type="AlphaFoldDB" id="A0A0V1J6D3"/>
<sequence>MLIVSYFQLQYSTSNNDQLSTTLIYWLMKNSCLGFNWSIVEKYHEYDVGQLPEANVIILQ</sequence>
<evidence type="ECO:0000313" key="1">
    <source>
        <dbReference type="EMBL" id="KRZ30516.1"/>
    </source>
</evidence>
<accession>A0A0V1J6D3</accession>
<dbReference type="Proteomes" id="UP000054805">
    <property type="component" value="Unassembled WGS sequence"/>
</dbReference>